<protein>
    <recommendedName>
        <fullName evidence="2">Fatty acid desaturase domain-containing protein</fullName>
    </recommendedName>
</protein>
<feature type="transmembrane region" description="Helical" evidence="1">
    <location>
        <begin position="122"/>
        <end position="144"/>
    </location>
</feature>
<feature type="domain" description="Fatty acid desaturase" evidence="2">
    <location>
        <begin position="46"/>
        <end position="278"/>
    </location>
</feature>
<keyword evidence="1" id="KW-0812">Transmembrane</keyword>
<feature type="transmembrane region" description="Helical" evidence="1">
    <location>
        <begin position="190"/>
        <end position="208"/>
    </location>
</feature>
<name>A0ABQ5UQX3_9HYPH</name>
<keyword evidence="1" id="KW-0472">Membrane</keyword>
<feature type="transmembrane region" description="Helical" evidence="1">
    <location>
        <begin position="165"/>
        <end position="184"/>
    </location>
</feature>
<dbReference type="InterPro" id="IPR012171">
    <property type="entry name" value="Fatty_acid_desaturase"/>
</dbReference>
<evidence type="ECO:0000256" key="1">
    <source>
        <dbReference type="SAM" id="Phobius"/>
    </source>
</evidence>
<keyword evidence="4" id="KW-1185">Reference proteome</keyword>
<sequence>MPQSPTQLAKSMMLKQRNKLAWPTLIASLVLLGLFASAISGYLSGLMPLWFASLLAFLAIHMGFAVAHEATHKTISNRSNAWLDQLLGTLHGWLLIYDFPTFKFLHLRHHANTNDPENDPDYWLQNVSIPTGFILGLFVPLHYLRMFINAHQKHSVTKTFATWSYIRISALITTLLALLVLFPIETFFLWLAPASIASSLIAVSHRMLHTIEQSSDRKKTTLIVRGEEFWEWIVSPFFWLNNHHFLHHEFPKLPCYTHESLFAQTKDQLANEGVQIRTLGRSPAPLVK</sequence>
<organism evidence="3 4">
    <name type="scientific">Maritalea porphyrae</name>
    <dbReference type="NCBI Taxonomy" id="880732"/>
    <lineage>
        <taxon>Bacteria</taxon>
        <taxon>Pseudomonadati</taxon>
        <taxon>Pseudomonadota</taxon>
        <taxon>Alphaproteobacteria</taxon>
        <taxon>Hyphomicrobiales</taxon>
        <taxon>Devosiaceae</taxon>
        <taxon>Maritalea</taxon>
    </lineage>
</organism>
<gene>
    <name evidence="3" type="ORF">GCM10007879_05760</name>
</gene>
<reference evidence="3" key="2">
    <citation type="submission" date="2023-01" db="EMBL/GenBank/DDBJ databases">
        <title>Draft genome sequence of Maritalea porphyrae strain NBRC 107169.</title>
        <authorList>
            <person name="Sun Q."/>
            <person name="Mori K."/>
        </authorList>
    </citation>
    <scope>NUCLEOTIDE SEQUENCE</scope>
    <source>
        <strain evidence="3">NBRC 107169</strain>
    </source>
</reference>
<dbReference type="EMBL" id="BSNI01000001">
    <property type="protein sequence ID" value="GLQ16327.1"/>
    <property type="molecule type" value="Genomic_DNA"/>
</dbReference>
<dbReference type="Pfam" id="PF00487">
    <property type="entry name" value="FA_desaturase"/>
    <property type="match status" value="1"/>
</dbReference>
<proteinExistence type="predicted"/>
<evidence type="ECO:0000259" key="2">
    <source>
        <dbReference type="Pfam" id="PF00487"/>
    </source>
</evidence>
<comment type="caution">
    <text evidence="3">The sequence shown here is derived from an EMBL/GenBank/DDBJ whole genome shotgun (WGS) entry which is preliminary data.</text>
</comment>
<accession>A0ABQ5UQX3</accession>
<evidence type="ECO:0000313" key="3">
    <source>
        <dbReference type="EMBL" id="GLQ16327.1"/>
    </source>
</evidence>
<feature type="transmembrane region" description="Helical" evidence="1">
    <location>
        <begin position="49"/>
        <end position="70"/>
    </location>
</feature>
<evidence type="ECO:0000313" key="4">
    <source>
        <dbReference type="Proteomes" id="UP001161405"/>
    </source>
</evidence>
<feature type="transmembrane region" description="Helical" evidence="1">
    <location>
        <begin position="20"/>
        <end position="43"/>
    </location>
</feature>
<dbReference type="PANTHER" id="PTHR19353">
    <property type="entry name" value="FATTY ACID DESATURASE 2"/>
    <property type="match status" value="1"/>
</dbReference>
<dbReference type="InterPro" id="IPR005804">
    <property type="entry name" value="FA_desaturase_dom"/>
</dbReference>
<feature type="transmembrane region" description="Helical" evidence="1">
    <location>
        <begin position="82"/>
        <end position="102"/>
    </location>
</feature>
<keyword evidence="1" id="KW-1133">Transmembrane helix</keyword>
<reference evidence="3" key="1">
    <citation type="journal article" date="2014" name="Int. J. Syst. Evol. Microbiol.">
        <title>Complete genome of a new Firmicutes species belonging to the dominant human colonic microbiota ('Ruminococcus bicirculans') reveals two chromosomes and a selective capacity to utilize plant glucans.</title>
        <authorList>
            <consortium name="NISC Comparative Sequencing Program"/>
            <person name="Wegmann U."/>
            <person name="Louis P."/>
            <person name="Goesmann A."/>
            <person name="Henrissat B."/>
            <person name="Duncan S.H."/>
            <person name="Flint H.J."/>
        </authorList>
    </citation>
    <scope>NUCLEOTIDE SEQUENCE</scope>
    <source>
        <strain evidence="3">NBRC 107169</strain>
    </source>
</reference>
<dbReference type="PANTHER" id="PTHR19353:SF19">
    <property type="entry name" value="DELTA(5) FATTY ACID DESATURASE C-RELATED"/>
    <property type="match status" value="1"/>
</dbReference>
<dbReference type="Proteomes" id="UP001161405">
    <property type="component" value="Unassembled WGS sequence"/>
</dbReference>